<keyword evidence="3" id="KW-1185">Reference proteome</keyword>
<reference evidence="2 3" key="1">
    <citation type="submission" date="2018-08" db="EMBL/GenBank/DDBJ databases">
        <title>A genome reference for cultivated species of the human gut microbiota.</title>
        <authorList>
            <person name="Zou Y."/>
            <person name="Xue W."/>
            <person name="Luo G."/>
        </authorList>
    </citation>
    <scope>NUCLEOTIDE SEQUENCE [LARGE SCALE GENOMIC DNA]</scope>
    <source>
        <strain evidence="2 3">AF42-9</strain>
    </source>
</reference>
<evidence type="ECO:0000259" key="1">
    <source>
        <dbReference type="PROSITE" id="PS51534"/>
    </source>
</evidence>
<dbReference type="InterPro" id="IPR000157">
    <property type="entry name" value="TIR_dom"/>
</dbReference>
<proteinExistence type="predicted"/>
<feature type="domain" description="SEFIR" evidence="1">
    <location>
        <begin position="47"/>
        <end position="115"/>
    </location>
</feature>
<evidence type="ECO:0000313" key="3">
    <source>
        <dbReference type="Proteomes" id="UP000286598"/>
    </source>
</evidence>
<comment type="caution">
    <text evidence="2">The sequence shown here is derived from an EMBL/GenBank/DDBJ whole genome shotgun (WGS) entry which is preliminary data.</text>
</comment>
<organism evidence="2 3">
    <name type="scientific">Leyella stercorea</name>
    <dbReference type="NCBI Taxonomy" id="363265"/>
    <lineage>
        <taxon>Bacteria</taxon>
        <taxon>Pseudomonadati</taxon>
        <taxon>Bacteroidota</taxon>
        <taxon>Bacteroidia</taxon>
        <taxon>Bacteroidales</taxon>
        <taxon>Prevotellaceae</taxon>
        <taxon>Leyella</taxon>
    </lineage>
</organism>
<dbReference type="SUPFAM" id="SSF52200">
    <property type="entry name" value="Toll/Interleukin receptor TIR domain"/>
    <property type="match status" value="1"/>
</dbReference>
<sequence length="115" mass="13218">MPDEVGYEKPKIAEVSIENINENKVKQYDARKRLLEESILGMIPEGHPVVFISYSWDSPEHKVWVAKFADDLTSKGIYVLFDDYLDSGTTLPMFMEYGIERSDKVLIIGTPKYKV</sequence>
<evidence type="ECO:0000313" key="2">
    <source>
        <dbReference type="EMBL" id="RHK51047.1"/>
    </source>
</evidence>
<protein>
    <submittedName>
        <fullName evidence="2">TIR domain-containing protein</fullName>
    </submittedName>
</protein>
<accession>A0A3R6FKV7</accession>
<dbReference type="Proteomes" id="UP000286598">
    <property type="component" value="Unassembled WGS sequence"/>
</dbReference>
<dbReference type="InterPro" id="IPR013568">
    <property type="entry name" value="SEFIR_dom"/>
</dbReference>
<dbReference type="EMBL" id="QRNO01000022">
    <property type="protein sequence ID" value="RHK51047.1"/>
    <property type="molecule type" value="Genomic_DNA"/>
</dbReference>
<dbReference type="OrthoDB" id="5149141at2"/>
<dbReference type="InterPro" id="IPR035897">
    <property type="entry name" value="Toll_tir_struct_dom_sf"/>
</dbReference>
<dbReference type="Pfam" id="PF13676">
    <property type="entry name" value="TIR_2"/>
    <property type="match status" value="1"/>
</dbReference>
<dbReference type="GO" id="GO:0007165">
    <property type="term" value="P:signal transduction"/>
    <property type="evidence" value="ECO:0007669"/>
    <property type="project" value="InterPro"/>
</dbReference>
<gene>
    <name evidence="2" type="ORF">DW060_05705</name>
</gene>
<name>A0A3R6FKV7_9BACT</name>
<dbReference type="Gene3D" id="3.40.50.10140">
    <property type="entry name" value="Toll/interleukin-1 receptor homology (TIR) domain"/>
    <property type="match status" value="1"/>
</dbReference>
<dbReference type="PROSITE" id="PS51534">
    <property type="entry name" value="SEFIR"/>
    <property type="match status" value="1"/>
</dbReference>
<dbReference type="AlphaFoldDB" id="A0A3R6FKV7"/>